<gene>
    <name evidence="1" type="ORF">DXG03_003608</name>
</gene>
<dbReference type="EMBL" id="JABCKV010000216">
    <property type="protein sequence ID" value="KAG5642109.1"/>
    <property type="molecule type" value="Genomic_DNA"/>
</dbReference>
<dbReference type="Proteomes" id="UP000775547">
    <property type="component" value="Unassembled WGS sequence"/>
</dbReference>
<evidence type="ECO:0000313" key="2">
    <source>
        <dbReference type="Proteomes" id="UP000775547"/>
    </source>
</evidence>
<comment type="caution">
    <text evidence="1">The sequence shown here is derived from an EMBL/GenBank/DDBJ whole genome shotgun (WGS) entry which is preliminary data.</text>
</comment>
<evidence type="ECO:0000313" key="1">
    <source>
        <dbReference type="EMBL" id="KAG5642109.1"/>
    </source>
</evidence>
<dbReference type="OrthoDB" id="3058840at2759"/>
<reference evidence="1" key="1">
    <citation type="submission" date="2020-07" db="EMBL/GenBank/DDBJ databases">
        <authorList>
            <person name="Nieuwenhuis M."/>
            <person name="Van De Peppel L.J.J."/>
        </authorList>
    </citation>
    <scope>NUCLEOTIDE SEQUENCE</scope>
    <source>
        <strain evidence="1">AP01</strain>
        <tissue evidence="1">Mycelium</tissue>
    </source>
</reference>
<organism evidence="1 2">
    <name type="scientific">Asterophora parasitica</name>
    <dbReference type="NCBI Taxonomy" id="117018"/>
    <lineage>
        <taxon>Eukaryota</taxon>
        <taxon>Fungi</taxon>
        <taxon>Dikarya</taxon>
        <taxon>Basidiomycota</taxon>
        <taxon>Agaricomycotina</taxon>
        <taxon>Agaricomycetes</taxon>
        <taxon>Agaricomycetidae</taxon>
        <taxon>Agaricales</taxon>
        <taxon>Tricholomatineae</taxon>
        <taxon>Lyophyllaceae</taxon>
        <taxon>Asterophora</taxon>
    </lineage>
</organism>
<name>A0A9P7G3G6_9AGAR</name>
<sequence>MAWMLVATSDTPIPSNRIPARAYENLNGFTYSSYPGPISHEPEEDLSEPTTAALDAHRRAQYVLTQKDRPIPTFEQMQQEVVNGDTVSSIKQRIVDLHEQHISDMQRLYTWHAEEYHDEAFNHYLAKDDLQYPADGENNPVLKESYAELETIYEDRGSLSMQMQWDDDIERMRHSYLLLLNDLHLKLKKQEEADEDARKRREADFPISIEDYNTKSKEIQRRAARFLMLNDPALQEKMLTQYGWASRQVKPLQEIFQKNDAFKADVITQVLGDVQDPRMR</sequence>
<dbReference type="AlphaFoldDB" id="A0A9P7G3G6"/>
<protein>
    <submittedName>
        <fullName evidence="1">Uncharacterized protein</fullName>
    </submittedName>
</protein>
<accession>A0A9P7G3G6</accession>
<reference evidence="1" key="2">
    <citation type="submission" date="2021-10" db="EMBL/GenBank/DDBJ databases">
        <title>Phylogenomics reveals ancestral predisposition of the termite-cultivated fungus Termitomyces towards a domesticated lifestyle.</title>
        <authorList>
            <person name="Auxier B."/>
            <person name="Grum-Grzhimaylo A."/>
            <person name="Cardenas M.E."/>
            <person name="Lodge J.D."/>
            <person name="Laessoe T."/>
            <person name="Pedersen O."/>
            <person name="Smith M.E."/>
            <person name="Kuyper T.W."/>
            <person name="Franco-Molano E.A."/>
            <person name="Baroni T.J."/>
            <person name="Aanen D.K."/>
        </authorList>
    </citation>
    <scope>NUCLEOTIDE SEQUENCE</scope>
    <source>
        <strain evidence="1">AP01</strain>
        <tissue evidence="1">Mycelium</tissue>
    </source>
</reference>
<keyword evidence="2" id="KW-1185">Reference proteome</keyword>
<proteinExistence type="predicted"/>